<organism evidence="8 9">
    <name type="scientific">Brassica carinata</name>
    <name type="common">Ethiopian mustard</name>
    <name type="synonym">Abyssinian cabbage</name>
    <dbReference type="NCBI Taxonomy" id="52824"/>
    <lineage>
        <taxon>Eukaryota</taxon>
        <taxon>Viridiplantae</taxon>
        <taxon>Streptophyta</taxon>
        <taxon>Embryophyta</taxon>
        <taxon>Tracheophyta</taxon>
        <taxon>Spermatophyta</taxon>
        <taxon>Magnoliopsida</taxon>
        <taxon>eudicotyledons</taxon>
        <taxon>Gunneridae</taxon>
        <taxon>Pentapetalae</taxon>
        <taxon>rosids</taxon>
        <taxon>malvids</taxon>
        <taxon>Brassicales</taxon>
        <taxon>Brassicaceae</taxon>
        <taxon>Brassiceae</taxon>
        <taxon>Brassica</taxon>
    </lineage>
</organism>
<evidence type="ECO:0000256" key="3">
    <source>
        <dbReference type="ARBA" id="ARBA00011738"/>
    </source>
</evidence>
<dbReference type="InterPro" id="IPR005475">
    <property type="entry name" value="Transketolase-like_Pyr-bd"/>
</dbReference>
<gene>
    <name evidence="8" type="ORF">Bca52824_020584</name>
</gene>
<evidence type="ECO:0000259" key="7">
    <source>
        <dbReference type="SMART" id="SM00861"/>
    </source>
</evidence>
<keyword evidence="5" id="KW-0460">Magnesium</keyword>
<evidence type="ECO:0000256" key="2">
    <source>
        <dbReference type="ARBA" id="ARBA00001964"/>
    </source>
</evidence>
<dbReference type="SUPFAM" id="SSF52518">
    <property type="entry name" value="Thiamin diphosphate-binding fold (THDP-binding)"/>
    <property type="match status" value="1"/>
</dbReference>
<keyword evidence="6" id="KW-0786">Thiamine pyrophosphate</keyword>
<reference evidence="8 9" key="1">
    <citation type="submission" date="2020-02" db="EMBL/GenBank/DDBJ databases">
        <authorList>
            <person name="Ma Q."/>
            <person name="Huang Y."/>
            <person name="Song X."/>
            <person name="Pei D."/>
        </authorList>
    </citation>
    <scope>NUCLEOTIDE SEQUENCE [LARGE SCALE GENOMIC DNA]</scope>
    <source>
        <strain evidence="8">Sxm20200214</strain>
        <tissue evidence="8">Leaf</tissue>
    </source>
</reference>
<comment type="subunit">
    <text evidence="3">Homodimer.</text>
</comment>
<dbReference type="InterPro" id="IPR029061">
    <property type="entry name" value="THDP-binding"/>
</dbReference>
<comment type="cofactor">
    <cofactor evidence="2">
        <name>thiamine diphosphate</name>
        <dbReference type="ChEBI" id="CHEBI:58937"/>
    </cofactor>
</comment>
<accession>A0A8X7VUJ5</accession>
<sequence length="109" mass="12039">MTRVVKFDPAMGGGTGLNLFQRCFPTRCFDVGIAEQRAITFTAGLPCEGLKPFCAIYTSFMQRAYDQVVLDVDIQKLPVRFAMDRAGLVEADGPTHCGAFDVTFMSYLL</sequence>
<name>A0A8X7VUJ5_BRACI</name>
<dbReference type="GO" id="GO:0009507">
    <property type="term" value="C:chloroplast"/>
    <property type="evidence" value="ECO:0007669"/>
    <property type="project" value="TreeGrafter"/>
</dbReference>
<keyword evidence="4" id="KW-0808">Transferase</keyword>
<protein>
    <recommendedName>
        <fullName evidence="7">Transketolase-like pyrimidine-binding domain-containing protein</fullName>
    </recommendedName>
</protein>
<feature type="domain" description="Transketolase-like pyrimidine-binding" evidence="7">
    <location>
        <begin position="1"/>
        <end position="109"/>
    </location>
</feature>
<dbReference type="Proteomes" id="UP000886595">
    <property type="component" value="Unassembled WGS sequence"/>
</dbReference>
<evidence type="ECO:0000313" key="8">
    <source>
        <dbReference type="EMBL" id="KAG2317462.1"/>
    </source>
</evidence>
<evidence type="ECO:0000313" key="9">
    <source>
        <dbReference type="Proteomes" id="UP000886595"/>
    </source>
</evidence>
<comment type="caution">
    <text evidence="8">The sequence shown here is derived from an EMBL/GenBank/DDBJ whole genome shotgun (WGS) entry which is preliminary data.</text>
</comment>
<dbReference type="AlphaFoldDB" id="A0A8X7VUJ5"/>
<dbReference type="EMBL" id="JAAMPC010000004">
    <property type="protein sequence ID" value="KAG2317462.1"/>
    <property type="molecule type" value="Genomic_DNA"/>
</dbReference>
<dbReference type="GO" id="GO:0008661">
    <property type="term" value="F:1-deoxy-D-xylulose-5-phosphate synthase activity"/>
    <property type="evidence" value="ECO:0007669"/>
    <property type="project" value="InterPro"/>
</dbReference>
<dbReference type="CDD" id="cd07033">
    <property type="entry name" value="TPP_PYR_DXS_TK_like"/>
    <property type="match status" value="1"/>
</dbReference>
<dbReference type="GO" id="GO:0015995">
    <property type="term" value="P:chlorophyll biosynthetic process"/>
    <property type="evidence" value="ECO:0007669"/>
    <property type="project" value="TreeGrafter"/>
</dbReference>
<dbReference type="GO" id="GO:0016114">
    <property type="term" value="P:terpenoid biosynthetic process"/>
    <property type="evidence" value="ECO:0007669"/>
    <property type="project" value="InterPro"/>
</dbReference>
<dbReference type="PANTHER" id="PTHR43322:SF5">
    <property type="entry name" value="1-DEOXY-D-XYLULOSE-5-PHOSPHATE SYNTHASE, CHLOROPLASTIC"/>
    <property type="match status" value="1"/>
</dbReference>
<evidence type="ECO:0000256" key="5">
    <source>
        <dbReference type="ARBA" id="ARBA00022842"/>
    </source>
</evidence>
<evidence type="ECO:0000256" key="6">
    <source>
        <dbReference type="ARBA" id="ARBA00023052"/>
    </source>
</evidence>
<keyword evidence="9" id="KW-1185">Reference proteome</keyword>
<dbReference type="InterPro" id="IPR005477">
    <property type="entry name" value="Dxylulose-5-P_synthase"/>
</dbReference>
<dbReference type="PANTHER" id="PTHR43322">
    <property type="entry name" value="1-D-DEOXYXYLULOSE 5-PHOSPHATE SYNTHASE-RELATED"/>
    <property type="match status" value="1"/>
</dbReference>
<proteinExistence type="predicted"/>
<dbReference type="Gene3D" id="3.40.50.970">
    <property type="match status" value="1"/>
</dbReference>
<dbReference type="OrthoDB" id="1711490at2759"/>
<evidence type="ECO:0000256" key="1">
    <source>
        <dbReference type="ARBA" id="ARBA00001946"/>
    </source>
</evidence>
<dbReference type="SMART" id="SM00861">
    <property type="entry name" value="Transket_pyr"/>
    <property type="match status" value="1"/>
</dbReference>
<evidence type="ECO:0000256" key="4">
    <source>
        <dbReference type="ARBA" id="ARBA00022679"/>
    </source>
</evidence>
<comment type="cofactor">
    <cofactor evidence="1">
        <name>Mg(2+)</name>
        <dbReference type="ChEBI" id="CHEBI:18420"/>
    </cofactor>
</comment>
<dbReference type="Pfam" id="PF02779">
    <property type="entry name" value="Transket_pyr"/>
    <property type="match status" value="1"/>
</dbReference>